<organism evidence="5">
    <name type="scientific">bioreactor metagenome</name>
    <dbReference type="NCBI Taxonomy" id="1076179"/>
    <lineage>
        <taxon>unclassified sequences</taxon>
        <taxon>metagenomes</taxon>
        <taxon>ecological metagenomes</taxon>
    </lineage>
</organism>
<dbReference type="SUPFAM" id="SSF53686">
    <property type="entry name" value="Tryptophan synthase beta subunit-like PLP-dependent enzymes"/>
    <property type="match status" value="1"/>
</dbReference>
<dbReference type="Gene3D" id="3.40.50.1100">
    <property type="match status" value="2"/>
</dbReference>
<gene>
    <name evidence="5" type="primary">thrC_1</name>
    <name evidence="5" type="ORF">SDC9_04476</name>
</gene>
<evidence type="ECO:0000256" key="1">
    <source>
        <dbReference type="ARBA" id="ARBA00001933"/>
    </source>
</evidence>
<dbReference type="EC" id="4.2.3.1" evidence="5"/>
<name>A0A644SW45_9ZZZZ</name>
<dbReference type="GO" id="GO:0003941">
    <property type="term" value="F:L-serine ammonia-lyase activity"/>
    <property type="evidence" value="ECO:0007669"/>
    <property type="project" value="TreeGrafter"/>
</dbReference>
<dbReference type="InterPro" id="IPR050147">
    <property type="entry name" value="Ser/Thr_Dehydratase"/>
</dbReference>
<dbReference type="PANTHER" id="PTHR48078:SF6">
    <property type="entry name" value="L-THREONINE DEHYDRATASE CATABOLIC TDCB"/>
    <property type="match status" value="1"/>
</dbReference>
<comment type="caution">
    <text evidence="5">The sequence shown here is derived from an EMBL/GenBank/DDBJ whole genome shotgun (WGS) entry which is preliminary data.</text>
</comment>
<protein>
    <submittedName>
        <fullName evidence="5">Threonine synthase</fullName>
        <ecNumber evidence="5">4.2.3.1</ecNumber>
    </submittedName>
</protein>
<dbReference type="GO" id="GO:0004795">
    <property type="term" value="F:threonine synthase activity"/>
    <property type="evidence" value="ECO:0007669"/>
    <property type="project" value="UniProtKB-EC"/>
</dbReference>
<dbReference type="InterPro" id="IPR036052">
    <property type="entry name" value="TrpB-like_PALP_sf"/>
</dbReference>
<dbReference type="GO" id="GO:0006565">
    <property type="term" value="P:L-serine catabolic process"/>
    <property type="evidence" value="ECO:0007669"/>
    <property type="project" value="TreeGrafter"/>
</dbReference>
<dbReference type="InterPro" id="IPR001926">
    <property type="entry name" value="TrpB-like_PALP"/>
</dbReference>
<feature type="domain" description="Tryptophan synthase beta chain-like PALP" evidence="4">
    <location>
        <begin position="75"/>
        <end position="399"/>
    </location>
</feature>
<dbReference type="AlphaFoldDB" id="A0A644SW45"/>
<dbReference type="EMBL" id="VSSQ01000008">
    <property type="protein sequence ID" value="MPL58930.1"/>
    <property type="molecule type" value="Genomic_DNA"/>
</dbReference>
<accession>A0A644SW45</accession>
<dbReference type="GO" id="GO:0004794">
    <property type="term" value="F:threonine deaminase activity"/>
    <property type="evidence" value="ECO:0007669"/>
    <property type="project" value="TreeGrafter"/>
</dbReference>
<evidence type="ECO:0000256" key="3">
    <source>
        <dbReference type="ARBA" id="ARBA00023239"/>
    </source>
</evidence>
<sequence length="416" mass="43995">MKWFYSCPGCGKTYAIEPGRYLCDDCAGRAMPGQPLEGVLECLWAADADDADMRAAREGRLIPLPVEQRFFPPLPVGNTPLWAPGRLRKELDAPGLFLKDDTRNPSGSFKDRASWLVGAFALRHGIKEIALASTGNAASSMACVGAAAGIRVKVFVPASAPAAKRIQVLQYGGELVEVRGTYDKAFDESLAYTEATGVLSRNTAYNPLTIEGKKTAAFEIAKDLALSANARTRLGDFGGASFCYGRSAGAEPGFLAPDHVFVPVGDGVILSGLIKGFEDMLRLGLVRTMPVFWACQAEGSSAIARALDSGEFIALPSETLADSISVDVPRNGSFALRKLKKYGGKAVTVDDSRIAAAQRRLASGSGLFVEPSSACAFACYLKVKETLGRAERVVIMLTGSGLKDIKNAAAAVGAVL</sequence>
<dbReference type="PANTHER" id="PTHR48078">
    <property type="entry name" value="THREONINE DEHYDRATASE, MITOCHONDRIAL-RELATED"/>
    <property type="match status" value="1"/>
</dbReference>
<evidence type="ECO:0000259" key="4">
    <source>
        <dbReference type="Pfam" id="PF00291"/>
    </source>
</evidence>
<comment type="cofactor">
    <cofactor evidence="1">
        <name>pyridoxal 5'-phosphate</name>
        <dbReference type="ChEBI" id="CHEBI:597326"/>
    </cofactor>
</comment>
<dbReference type="GO" id="GO:0006567">
    <property type="term" value="P:L-threonine catabolic process"/>
    <property type="evidence" value="ECO:0007669"/>
    <property type="project" value="TreeGrafter"/>
</dbReference>
<dbReference type="Pfam" id="PF00291">
    <property type="entry name" value="PALP"/>
    <property type="match status" value="1"/>
</dbReference>
<evidence type="ECO:0000313" key="5">
    <source>
        <dbReference type="EMBL" id="MPL58930.1"/>
    </source>
</evidence>
<dbReference type="GO" id="GO:0009097">
    <property type="term" value="P:isoleucine biosynthetic process"/>
    <property type="evidence" value="ECO:0007669"/>
    <property type="project" value="TreeGrafter"/>
</dbReference>
<reference evidence="5" key="1">
    <citation type="submission" date="2019-08" db="EMBL/GenBank/DDBJ databases">
        <authorList>
            <person name="Kucharzyk K."/>
            <person name="Murdoch R.W."/>
            <person name="Higgins S."/>
            <person name="Loffler F."/>
        </authorList>
    </citation>
    <scope>NUCLEOTIDE SEQUENCE</scope>
</reference>
<evidence type="ECO:0000256" key="2">
    <source>
        <dbReference type="ARBA" id="ARBA00022898"/>
    </source>
</evidence>
<keyword evidence="2" id="KW-0663">Pyridoxal phosphate</keyword>
<keyword evidence="3 5" id="KW-0456">Lyase</keyword>
<proteinExistence type="predicted"/>